<accession>A0A182UEK3</accession>
<comment type="cofactor">
    <cofactor evidence="1">
        <name>FAD</name>
        <dbReference type="ChEBI" id="CHEBI:57692"/>
    </cofactor>
</comment>
<name>A0A182UEK3_9DIPT</name>
<keyword evidence="4" id="KW-0560">Oxidoreductase</keyword>
<dbReference type="Gene3D" id="3.40.50.1820">
    <property type="entry name" value="alpha/beta hydrolase"/>
    <property type="match status" value="1"/>
</dbReference>
<dbReference type="InterPro" id="IPR029058">
    <property type="entry name" value="AB_hydrolase_fold"/>
</dbReference>
<dbReference type="Proteomes" id="UP000075902">
    <property type="component" value="Unassembled WGS sequence"/>
</dbReference>
<reference evidence="6" key="2">
    <citation type="submission" date="2020-05" db="UniProtKB">
        <authorList>
            <consortium name="EnsemblMetazoa"/>
        </authorList>
    </citation>
    <scope>IDENTIFICATION</scope>
    <source>
        <strain evidence="6">CM1001059</strain>
    </source>
</reference>
<dbReference type="STRING" id="34690.A0A182UEK3"/>
<dbReference type="InterPro" id="IPR036188">
    <property type="entry name" value="FAD/NAD-bd_sf"/>
</dbReference>
<keyword evidence="2" id="KW-0285">Flavoprotein</keyword>
<evidence type="ECO:0000313" key="7">
    <source>
        <dbReference type="Proteomes" id="UP000075902"/>
    </source>
</evidence>
<evidence type="ECO:0000256" key="2">
    <source>
        <dbReference type="ARBA" id="ARBA00022630"/>
    </source>
</evidence>
<proteinExistence type="predicted"/>
<organism evidence="6 7">
    <name type="scientific">Anopheles melas</name>
    <dbReference type="NCBI Taxonomy" id="34690"/>
    <lineage>
        <taxon>Eukaryota</taxon>
        <taxon>Metazoa</taxon>
        <taxon>Ecdysozoa</taxon>
        <taxon>Arthropoda</taxon>
        <taxon>Hexapoda</taxon>
        <taxon>Insecta</taxon>
        <taxon>Pterygota</taxon>
        <taxon>Neoptera</taxon>
        <taxon>Endopterygota</taxon>
        <taxon>Diptera</taxon>
        <taxon>Nematocera</taxon>
        <taxon>Culicoidea</taxon>
        <taxon>Culicidae</taxon>
        <taxon>Anophelinae</taxon>
        <taxon>Anopheles</taxon>
    </lineage>
</organism>
<dbReference type="VEuPathDB" id="VectorBase:AMEC018975"/>
<evidence type="ECO:0000313" key="6">
    <source>
        <dbReference type="EnsemblMetazoa" id="AMEC018975-PA"/>
    </source>
</evidence>
<dbReference type="Pfam" id="PF07859">
    <property type="entry name" value="Abhydrolase_3"/>
    <property type="match status" value="1"/>
</dbReference>
<keyword evidence="7" id="KW-1185">Reference proteome</keyword>
<dbReference type="InterPro" id="IPR013094">
    <property type="entry name" value="AB_hydrolase_3"/>
</dbReference>
<evidence type="ECO:0000256" key="3">
    <source>
        <dbReference type="ARBA" id="ARBA00022827"/>
    </source>
</evidence>
<dbReference type="PANTHER" id="PTHR46028:SF2">
    <property type="entry name" value="KYNURENINE 3-MONOOXYGENASE"/>
    <property type="match status" value="1"/>
</dbReference>
<reference evidence="7" key="1">
    <citation type="submission" date="2014-01" db="EMBL/GenBank/DDBJ databases">
        <title>The Genome Sequence of Anopheles melas CM1001059_A (V2).</title>
        <authorList>
            <consortium name="The Broad Institute Genomics Platform"/>
            <person name="Neafsey D.E."/>
            <person name="Besansky N."/>
            <person name="Howell P."/>
            <person name="Walton C."/>
            <person name="Young S.K."/>
            <person name="Zeng Q."/>
            <person name="Gargeya S."/>
            <person name="Fitzgerald M."/>
            <person name="Haas B."/>
            <person name="Abouelleil A."/>
            <person name="Allen A.W."/>
            <person name="Alvarado L."/>
            <person name="Arachchi H.M."/>
            <person name="Berlin A.M."/>
            <person name="Chapman S.B."/>
            <person name="Gainer-Dewar J."/>
            <person name="Goldberg J."/>
            <person name="Griggs A."/>
            <person name="Gujja S."/>
            <person name="Hansen M."/>
            <person name="Howarth C."/>
            <person name="Imamovic A."/>
            <person name="Ireland A."/>
            <person name="Larimer J."/>
            <person name="McCowan C."/>
            <person name="Murphy C."/>
            <person name="Pearson M."/>
            <person name="Poon T.W."/>
            <person name="Priest M."/>
            <person name="Roberts A."/>
            <person name="Saif S."/>
            <person name="Shea T."/>
            <person name="Sisk P."/>
            <person name="Sykes S."/>
            <person name="Wortman J."/>
            <person name="Nusbaum C."/>
            <person name="Birren B."/>
        </authorList>
    </citation>
    <scope>NUCLEOTIDE SEQUENCE [LARGE SCALE GENOMIC DNA]</scope>
    <source>
        <strain evidence="7">CM1001059</strain>
    </source>
</reference>
<evidence type="ECO:0000256" key="1">
    <source>
        <dbReference type="ARBA" id="ARBA00001974"/>
    </source>
</evidence>
<dbReference type="AlphaFoldDB" id="A0A182UEK3"/>
<evidence type="ECO:0000259" key="5">
    <source>
        <dbReference type="Pfam" id="PF07859"/>
    </source>
</evidence>
<dbReference type="Gene3D" id="3.50.50.60">
    <property type="entry name" value="FAD/NAD(P)-binding domain"/>
    <property type="match status" value="1"/>
</dbReference>
<dbReference type="SUPFAM" id="SSF53474">
    <property type="entry name" value="alpha/beta-Hydrolases"/>
    <property type="match status" value="1"/>
</dbReference>
<feature type="domain" description="Alpha/beta hydrolase fold-3" evidence="5">
    <location>
        <begin position="187"/>
        <end position="291"/>
    </location>
</feature>
<dbReference type="EnsemblMetazoa" id="AMEC018975-RA">
    <property type="protein sequence ID" value="AMEC018975-PA"/>
    <property type="gene ID" value="AMEC018975"/>
</dbReference>
<dbReference type="GO" id="GO:0070189">
    <property type="term" value="P:kynurenine metabolic process"/>
    <property type="evidence" value="ECO:0007669"/>
    <property type="project" value="TreeGrafter"/>
</dbReference>
<evidence type="ECO:0000256" key="4">
    <source>
        <dbReference type="ARBA" id="ARBA00023002"/>
    </source>
</evidence>
<dbReference type="GO" id="GO:0004502">
    <property type="term" value="F:kynurenine 3-monooxygenase activity"/>
    <property type="evidence" value="ECO:0007669"/>
    <property type="project" value="TreeGrafter"/>
</dbReference>
<dbReference type="SUPFAM" id="SSF51905">
    <property type="entry name" value="FAD/NAD(P)-binding domain"/>
    <property type="match status" value="1"/>
</dbReference>
<keyword evidence="3" id="KW-0274">FAD</keyword>
<dbReference type="GO" id="GO:0016787">
    <property type="term" value="F:hydrolase activity"/>
    <property type="evidence" value="ECO:0007669"/>
    <property type="project" value="InterPro"/>
</dbReference>
<protein>
    <recommendedName>
        <fullName evidence="5">Alpha/beta hydrolase fold-3 domain-containing protein</fullName>
    </recommendedName>
</protein>
<dbReference type="PANTHER" id="PTHR46028">
    <property type="entry name" value="KYNURENINE 3-MONOOXYGENASE"/>
    <property type="match status" value="1"/>
</dbReference>
<sequence>MVPFHGQGMNCGLEDVLALARHLARPQPLDAALQAYAEERRPNAGAIQAMALENYVEMRERVRAADYQLERQLAAWLEARHPGRFVPRYSMVTFSCLPYATAFARGEVQARLLREAVKGCERFEQIDLAKAERHSLAPGFAETLQRYHRDSRAAEALCGPAEVLPYGPSPREKVLLLPAPQPARATLVYVHGGYWQELSAEDSLFPAPGLHAQGYDLAAVGYRLAPEARLEQIVEQVASALLQLRTALLARGRVPHLILAGSSAGAHLVAMMLSHPWEGPPPFQAALLVSGIYELAPLIGTYIDQPLQLTVARAAALSPLRRVPSCEVPVALAWGERETDAFQQQSRAMARHLARYLPVTAVQPCAGRDHFDILFDLTESASPLGRCLA</sequence>